<reference evidence="5" key="1">
    <citation type="submission" date="2020-05" db="UniProtKB">
        <authorList>
            <consortium name="EnsemblMetazoa"/>
        </authorList>
    </citation>
    <scope>IDENTIFICATION</scope>
    <source>
        <strain evidence="5">FUMOZ</strain>
    </source>
</reference>
<protein>
    <recommendedName>
        <fullName evidence="1">ATP-dependent DNA helicase</fullName>
        <ecNumber evidence="1">5.6.2.3</ecNumber>
    </recommendedName>
</protein>
<dbReference type="STRING" id="62324.A0A4Y0BEX5"/>
<feature type="domain" description="Helitron helicase-like" evidence="3">
    <location>
        <begin position="56"/>
        <end position="99"/>
    </location>
</feature>
<dbReference type="CDD" id="cd18809">
    <property type="entry name" value="SF1_C_RecD"/>
    <property type="match status" value="1"/>
</dbReference>
<dbReference type="PANTHER" id="PTHR10492">
    <property type="match status" value="1"/>
</dbReference>
<keyword evidence="1" id="KW-0227">DNA damage</keyword>
<sequence length="1078" mass="122754">MELQRLRYVRDNQAQMRTEAYAGLIDLAGADSLITELQPNVPNMPIEGPVPIPADVRVFRLKLKAILQDLTMGALGVEVARIHVIEFQKRGLPHAHILMILAEADKPQTPDSYDRFVSAELPDPERCEQLYQTVQSCMIHGPCGPAHPASPCMKDGVCSKGYPKPFCERTHSMENGYPQYRRRNSGRTVTVNGTVLDNRNVVPYNPWLSHKYNCHINVEVCTTISSVKYLYKYVYKGQDRLSVSVTGGNDEIQQFIDARYLSPTDSCWRIMRFELQAKTHTVVTLPIHLENQQYVFYRANENLSCALNRGKRTMLTQFFLLAANDDFAKTLLYHDVPMYYRYGEPTARQRQPWHELGTKQWIRRIRTSHKTVIGRMVSCGMQLLERYCLRLLLCYRKGPTSFENLRTVDGTVYATFQQAAIREGLLQDDSEWERALQEAATFQMPSQFRHFFALILSAGMPQEPRKLWDKYAELLCEDFHFHNRDRYTSQQSDLNTLLIDVERFRALREIDRFLRGTIPAKDLTTFPDMPQLQDYEHVAEHLRNDANEVNEFITTERAYAVNDLDETLATLHLLNDEQRTVYDKITAAIDRVRIATSTTDTDTTDVNTNSGTGTYDADDNRFFFLDGPGGTGKSFVLEKILAYTRRQSKIALATAASGIAALLLSGGRTVHSTFKLPLDLNRHSTCNIPVQSKRAELIRQATLIVWDEASMSSRYALEAVDRTIRDITGVQRPFGGKVVLLSGDFRQILPIVPKGNDAQIINECIKRSTLWPLCTTLRLCVNMRVRTAPNATRASELQEFANFLLRIGEGRHDTFAGADPSLAKIPHDMVVPRTANSAQDINKLIARIYPDMERNCQDPDRFFCDRAILSPFNVDVAAINNIVMDQLPGQTREYRSVDTLVNPEEHEHLQIPSEYLNSLNISGIPLHRLRLKRSTPVLLLRNLNSDMGLCNGTRLQIVDMKTHCLHAKILTGKRRGTDVLLPRIYCDSNDKGQPFQIRRKQFPVQVCFAMTINKAQGQSLNHLGLYLPKDVFAHGQLYVAVSRVTTRENIAVLIANPEHDNQDGVSTRNIVYREIIDD</sequence>
<dbReference type="VEuPathDB" id="VectorBase:AFUN2_007923"/>
<proteinExistence type="inferred from homology"/>
<dbReference type="GO" id="GO:0000723">
    <property type="term" value="P:telomere maintenance"/>
    <property type="evidence" value="ECO:0007669"/>
    <property type="project" value="InterPro"/>
</dbReference>
<evidence type="ECO:0000259" key="4">
    <source>
        <dbReference type="Pfam" id="PF21530"/>
    </source>
</evidence>
<dbReference type="GO" id="GO:0005524">
    <property type="term" value="F:ATP binding"/>
    <property type="evidence" value="ECO:0007669"/>
    <property type="project" value="UniProtKB-KW"/>
</dbReference>
<comment type="cofactor">
    <cofactor evidence="1">
        <name>Mg(2+)</name>
        <dbReference type="ChEBI" id="CHEBI:18420"/>
    </cofactor>
</comment>
<keyword evidence="1" id="KW-0067">ATP-binding</keyword>
<keyword evidence="1" id="KW-0547">Nucleotide-binding</keyword>
<dbReference type="InterPro" id="IPR027417">
    <property type="entry name" value="P-loop_NTPase"/>
</dbReference>
<evidence type="ECO:0000259" key="3">
    <source>
        <dbReference type="Pfam" id="PF14214"/>
    </source>
</evidence>
<dbReference type="InterPro" id="IPR049163">
    <property type="entry name" value="Pif1-like_2B_dom"/>
</dbReference>
<feature type="domain" description="DNA helicase Pif1-like 2B" evidence="4">
    <location>
        <begin position="914"/>
        <end position="959"/>
    </location>
</feature>
<comment type="catalytic activity">
    <reaction evidence="1">
        <text>ATP + H2O = ADP + phosphate + H(+)</text>
        <dbReference type="Rhea" id="RHEA:13065"/>
        <dbReference type="ChEBI" id="CHEBI:15377"/>
        <dbReference type="ChEBI" id="CHEBI:15378"/>
        <dbReference type="ChEBI" id="CHEBI:30616"/>
        <dbReference type="ChEBI" id="CHEBI:43474"/>
        <dbReference type="ChEBI" id="CHEBI:456216"/>
        <dbReference type="EC" id="5.6.2.3"/>
    </reaction>
</comment>
<dbReference type="Pfam" id="PF14214">
    <property type="entry name" value="Helitron_like_N"/>
    <property type="match status" value="1"/>
</dbReference>
<dbReference type="EC" id="5.6.2.3" evidence="1"/>
<evidence type="ECO:0000313" key="5">
    <source>
        <dbReference type="EnsemblMetazoa" id="AFUN018598-PA"/>
    </source>
</evidence>
<feature type="domain" description="DNA helicase Pif1-like DEAD-box helicase" evidence="2">
    <location>
        <begin position="618"/>
        <end position="813"/>
    </location>
</feature>
<dbReference type="AlphaFoldDB" id="A0A4Y0BEX5"/>
<dbReference type="GO" id="GO:0016887">
    <property type="term" value="F:ATP hydrolysis activity"/>
    <property type="evidence" value="ECO:0007669"/>
    <property type="project" value="RHEA"/>
</dbReference>
<dbReference type="VEuPathDB" id="VectorBase:AFUN018598"/>
<dbReference type="PANTHER" id="PTHR10492:SF57">
    <property type="entry name" value="ATP-DEPENDENT DNA HELICASE"/>
    <property type="match status" value="1"/>
</dbReference>
<dbReference type="InterPro" id="IPR010285">
    <property type="entry name" value="DNA_helicase_pif1-like_DEAD"/>
</dbReference>
<dbReference type="GO" id="GO:0006281">
    <property type="term" value="P:DNA repair"/>
    <property type="evidence" value="ECO:0007669"/>
    <property type="project" value="UniProtKB-KW"/>
</dbReference>
<dbReference type="Pfam" id="PF05970">
    <property type="entry name" value="PIF1"/>
    <property type="match status" value="1"/>
</dbReference>
<dbReference type="Gene3D" id="3.40.50.300">
    <property type="entry name" value="P-loop containing nucleotide triphosphate hydrolases"/>
    <property type="match status" value="1"/>
</dbReference>
<keyword evidence="1" id="KW-0234">DNA repair</keyword>
<keyword evidence="1" id="KW-0378">Hydrolase</keyword>
<dbReference type="GO" id="GO:0006310">
    <property type="term" value="P:DNA recombination"/>
    <property type="evidence" value="ECO:0007669"/>
    <property type="project" value="UniProtKB-KW"/>
</dbReference>
<evidence type="ECO:0000256" key="1">
    <source>
        <dbReference type="RuleBase" id="RU363044"/>
    </source>
</evidence>
<keyword evidence="1" id="KW-0347">Helicase</keyword>
<dbReference type="EnsemblMetazoa" id="AFUN018598-RA">
    <property type="protein sequence ID" value="AFUN018598-PA"/>
    <property type="gene ID" value="AFUN018598"/>
</dbReference>
<dbReference type="Pfam" id="PF21530">
    <property type="entry name" value="Pif1_2B_dom"/>
    <property type="match status" value="1"/>
</dbReference>
<name>A0A4Y0BEX5_ANOFN</name>
<organism evidence="5">
    <name type="scientific">Anopheles funestus</name>
    <name type="common">African malaria mosquito</name>
    <dbReference type="NCBI Taxonomy" id="62324"/>
    <lineage>
        <taxon>Eukaryota</taxon>
        <taxon>Metazoa</taxon>
        <taxon>Ecdysozoa</taxon>
        <taxon>Arthropoda</taxon>
        <taxon>Hexapoda</taxon>
        <taxon>Insecta</taxon>
        <taxon>Pterygota</taxon>
        <taxon>Neoptera</taxon>
        <taxon>Endopterygota</taxon>
        <taxon>Diptera</taxon>
        <taxon>Nematocera</taxon>
        <taxon>Culicoidea</taxon>
        <taxon>Culicidae</taxon>
        <taxon>Anophelinae</taxon>
        <taxon>Anopheles</taxon>
    </lineage>
</organism>
<dbReference type="SUPFAM" id="SSF52540">
    <property type="entry name" value="P-loop containing nucleoside triphosphate hydrolases"/>
    <property type="match status" value="2"/>
</dbReference>
<comment type="similarity">
    <text evidence="1">Belongs to the helicase family.</text>
</comment>
<keyword evidence="1" id="KW-0233">DNA recombination</keyword>
<accession>A0A4Y0BEX5</accession>
<dbReference type="GO" id="GO:0043139">
    <property type="term" value="F:5'-3' DNA helicase activity"/>
    <property type="evidence" value="ECO:0007669"/>
    <property type="project" value="UniProtKB-EC"/>
</dbReference>
<evidence type="ECO:0000259" key="2">
    <source>
        <dbReference type="Pfam" id="PF05970"/>
    </source>
</evidence>
<dbReference type="InterPro" id="IPR025476">
    <property type="entry name" value="Helitron_helicase-like"/>
</dbReference>